<dbReference type="Proteomes" id="UP000265520">
    <property type="component" value="Unassembled WGS sequence"/>
</dbReference>
<evidence type="ECO:0000256" key="1">
    <source>
        <dbReference type="SAM" id="MobiDB-lite"/>
    </source>
</evidence>
<organism evidence="2 3">
    <name type="scientific">Trifolium medium</name>
    <dbReference type="NCBI Taxonomy" id="97028"/>
    <lineage>
        <taxon>Eukaryota</taxon>
        <taxon>Viridiplantae</taxon>
        <taxon>Streptophyta</taxon>
        <taxon>Embryophyta</taxon>
        <taxon>Tracheophyta</taxon>
        <taxon>Spermatophyta</taxon>
        <taxon>Magnoliopsida</taxon>
        <taxon>eudicotyledons</taxon>
        <taxon>Gunneridae</taxon>
        <taxon>Pentapetalae</taxon>
        <taxon>rosids</taxon>
        <taxon>fabids</taxon>
        <taxon>Fabales</taxon>
        <taxon>Fabaceae</taxon>
        <taxon>Papilionoideae</taxon>
        <taxon>50 kb inversion clade</taxon>
        <taxon>NPAAA clade</taxon>
        <taxon>Hologalegina</taxon>
        <taxon>IRL clade</taxon>
        <taxon>Trifolieae</taxon>
        <taxon>Trifolium</taxon>
    </lineage>
</organism>
<sequence>NVNMLVEKFAEGLEEEENDASQGKNDEENSNKPEETQSAEGDSEEEGVRSTEIFSPTCVHVESSTNMSTGPQGESVGRVLRTCDSSCLPVSQERRATPKPTAEEFGWGVSNPLRSK</sequence>
<evidence type="ECO:0000313" key="3">
    <source>
        <dbReference type="Proteomes" id="UP000265520"/>
    </source>
</evidence>
<feature type="non-terminal residue" evidence="2">
    <location>
        <position position="1"/>
    </location>
</feature>
<proteinExistence type="predicted"/>
<keyword evidence="3" id="KW-1185">Reference proteome</keyword>
<feature type="region of interest" description="Disordered" evidence="1">
    <location>
        <begin position="1"/>
        <end position="51"/>
    </location>
</feature>
<evidence type="ECO:0000313" key="2">
    <source>
        <dbReference type="EMBL" id="MCI39668.1"/>
    </source>
</evidence>
<dbReference type="EMBL" id="LXQA010270211">
    <property type="protein sequence ID" value="MCI39668.1"/>
    <property type="molecule type" value="Genomic_DNA"/>
</dbReference>
<reference evidence="2 3" key="1">
    <citation type="journal article" date="2018" name="Front. Plant Sci.">
        <title>Red Clover (Trifolium pratense) and Zigzag Clover (T. medium) - A Picture of Genomic Similarities and Differences.</title>
        <authorList>
            <person name="Dluhosova J."/>
            <person name="Istvanek J."/>
            <person name="Nedelnik J."/>
            <person name="Repkova J."/>
        </authorList>
    </citation>
    <scope>NUCLEOTIDE SEQUENCE [LARGE SCALE GENOMIC DNA]</scope>
    <source>
        <strain evidence="3">cv. 10/8</strain>
        <tissue evidence="2">Leaf</tissue>
    </source>
</reference>
<feature type="region of interest" description="Disordered" evidence="1">
    <location>
        <begin position="91"/>
        <end position="116"/>
    </location>
</feature>
<protein>
    <submittedName>
        <fullName evidence="2">Uncharacterized protein</fullName>
    </submittedName>
</protein>
<name>A0A392RSR3_9FABA</name>
<feature type="compositionally biased region" description="Basic and acidic residues" evidence="1">
    <location>
        <begin position="24"/>
        <end position="35"/>
    </location>
</feature>
<comment type="caution">
    <text evidence="2">The sequence shown here is derived from an EMBL/GenBank/DDBJ whole genome shotgun (WGS) entry which is preliminary data.</text>
</comment>
<dbReference type="AlphaFoldDB" id="A0A392RSR3"/>
<feature type="non-terminal residue" evidence="2">
    <location>
        <position position="116"/>
    </location>
</feature>
<accession>A0A392RSR3</accession>